<organism evidence="1 2">
    <name type="scientific">Solanum commersonii</name>
    <name type="common">Commerson's wild potato</name>
    <name type="synonym">Commerson's nightshade</name>
    <dbReference type="NCBI Taxonomy" id="4109"/>
    <lineage>
        <taxon>Eukaryota</taxon>
        <taxon>Viridiplantae</taxon>
        <taxon>Streptophyta</taxon>
        <taxon>Embryophyta</taxon>
        <taxon>Tracheophyta</taxon>
        <taxon>Spermatophyta</taxon>
        <taxon>Magnoliopsida</taxon>
        <taxon>eudicotyledons</taxon>
        <taxon>Gunneridae</taxon>
        <taxon>Pentapetalae</taxon>
        <taxon>asterids</taxon>
        <taxon>lamiids</taxon>
        <taxon>Solanales</taxon>
        <taxon>Solanaceae</taxon>
        <taxon>Solanoideae</taxon>
        <taxon>Solaneae</taxon>
        <taxon>Solanum</taxon>
    </lineage>
</organism>
<keyword evidence="2" id="KW-1185">Reference proteome</keyword>
<reference evidence="1 2" key="1">
    <citation type="submission" date="2020-09" db="EMBL/GenBank/DDBJ databases">
        <title>De no assembly of potato wild relative species, Solanum commersonii.</title>
        <authorList>
            <person name="Cho K."/>
        </authorList>
    </citation>
    <scope>NUCLEOTIDE SEQUENCE [LARGE SCALE GENOMIC DNA]</scope>
    <source>
        <strain evidence="1">LZ3.2</strain>
        <tissue evidence="1">Leaf</tissue>
    </source>
</reference>
<evidence type="ECO:0000313" key="2">
    <source>
        <dbReference type="Proteomes" id="UP000824120"/>
    </source>
</evidence>
<name>A0A9J5Y7C8_SOLCO</name>
<gene>
    <name evidence="1" type="ORF">H5410_037202</name>
</gene>
<accession>A0A9J5Y7C8</accession>
<dbReference type="Proteomes" id="UP000824120">
    <property type="component" value="Chromosome 7"/>
</dbReference>
<proteinExistence type="predicted"/>
<sequence>MASGGRGGKAQLIKSVLYAIQKFWSQIFALPKKIIQIVKNMCRRFLWIGNIETSRITLIA</sequence>
<dbReference type="AlphaFoldDB" id="A0A9J5Y7C8"/>
<dbReference type="OrthoDB" id="1305699at2759"/>
<protein>
    <submittedName>
        <fullName evidence="1">Uncharacterized protein</fullName>
    </submittedName>
</protein>
<comment type="caution">
    <text evidence="1">The sequence shown here is derived from an EMBL/GenBank/DDBJ whole genome shotgun (WGS) entry which is preliminary data.</text>
</comment>
<dbReference type="EMBL" id="JACXVP010000007">
    <property type="protein sequence ID" value="KAG5595970.1"/>
    <property type="molecule type" value="Genomic_DNA"/>
</dbReference>
<evidence type="ECO:0000313" key="1">
    <source>
        <dbReference type="EMBL" id="KAG5595970.1"/>
    </source>
</evidence>